<dbReference type="Proteomes" id="UP000076632">
    <property type="component" value="Unassembled WGS sequence"/>
</dbReference>
<dbReference type="GeneID" id="28898511"/>
<name>A0A164ZV69_XYLHT</name>
<evidence type="ECO:0000313" key="4">
    <source>
        <dbReference type="EMBL" id="KZF19571.1"/>
    </source>
</evidence>
<keyword evidence="4" id="KW-0371">Homeobox</keyword>
<evidence type="ECO:0000259" key="3">
    <source>
        <dbReference type="PROSITE" id="PS51253"/>
    </source>
</evidence>
<dbReference type="Pfam" id="PF03221">
    <property type="entry name" value="HTH_Tnp_Tc5"/>
    <property type="match status" value="1"/>
</dbReference>
<proteinExistence type="predicted"/>
<keyword evidence="5" id="KW-1185">Reference proteome</keyword>
<feature type="domain" description="HTH CENPB-type" evidence="3">
    <location>
        <begin position="68"/>
        <end position="143"/>
    </location>
</feature>
<evidence type="ECO:0000313" key="5">
    <source>
        <dbReference type="Proteomes" id="UP000076632"/>
    </source>
</evidence>
<keyword evidence="1 4" id="KW-0238">DNA-binding</keyword>
<dbReference type="InterPro" id="IPR006600">
    <property type="entry name" value="HTH_CenpB_DNA-bd_dom"/>
</dbReference>
<sequence length="284" mass="32689">MRPIAEHERRALREWHRTQYPRPRHAACIDWFERQFHHRVSQSTVSESLSNRYSYLDSPAPPRLSSKPTFKNRAGQWPLLEAILVDWQRNFEQRGGHTTGQVLIDKAREIWPKLPQYSQLSPPRFGNGWLARFKGRHNIRLYRQRYDFSNPEQDAAHDEEEDPIDRIIEAHLAKIQSSLEASEPRDHDQDGGPEDDDHDTVPVPPTPILAAPPPPPRNPMPPLAPTPTPSRVAPLSIPTREEALSAVKVLLRYLEHEETALYADVKCLTRLERSMEQGAVNTQI</sequence>
<evidence type="ECO:0000256" key="1">
    <source>
        <dbReference type="ARBA" id="ARBA00023125"/>
    </source>
</evidence>
<dbReference type="PROSITE" id="PS51253">
    <property type="entry name" value="HTH_CENPB"/>
    <property type="match status" value="1"/>
</dbReference>
<dbReference type="OrthoDB" id="3786717at2759"/>
<accession>A0A164ZV69</accession>
<dbReference type="STRING" id="1328760.A0A164ZV69"/>
<dbReference type="Pfam" id="PF18107">
    <property type="entry name" value="HTH_ABP1_N"/>
    <property type="match status" value="1"/>
</dbReference>
<reference evidence="4 5" key="1">
    <citation type="journal article" date="2016" name="Fungal Biol.">
        <title>The genome of Xylona heveae provides a window into fungal endophytism.</title>
        <authorList>
            <person name="Gazis R."/>
            <person name="Kuo A."/>
            <person name="Riley R."/>
            <person name="LaButti K."/>
            <person name="Lipzen A."/>
            <person name="Lin J."/>
            <person name="Amirebrahimi M."/>
            <person name="Hesse C.N."/>
            <person name="Spatafora J.W."/>
            <person name="Henrissat B."/>
            <person name="Hainaut M."/>
            <person name="Grigoriev I.V."/>
            <person name="Hibbett D.S."/>
        </authorList>
    </citation>
    <scope>NUCLEOTIDE SEQUENCE [LARGE SCALE GENOMIC DNA]</scope>
    <source>
        <strain evidence="4 5">TC161</strain>
    </source>
</reference>
<feature type="region of interest" description="Disordered" evidence="2">
    <location>
        <begin position="179"/>
        <end position="231"/>
    </location>
</feature>
<evidence type="ECO:0000256" key="2">
    <source>
        <dbReference type="SAM" id="MobiDB-lite"/>
    </source>
</evidence>
<gene>
    <name evidence="4" type="ORF">L228DRAFT_250606</name>
</gene>
<dbReference type="EMBL" id="KV407465">
    <property type="protein sequence ID" value="KZF19571.1"/>
    <property type="molecule type" value="Genomic_DNA"/>
</dbReference>
<dbReference type="AlphaFoldDB" id="A0A164ZV69"/>
<protein>
    <submittedName>
        <fullName evidence="4">Homeodomain-like protein</fullName>
    </submittedName>
</protein>
<dbReference type="SUPFAM" id="SSF46689">
    <property type="entry name" value="Homeodomain-like"/>
    <property type="match status" value="2"/>
</dbReference>
<dbReference type="InterPro" id="IPR009057">
    <property type="entry name" value="Homeodomain-like_sf"/>
</dbReference>
<feature type="compositionally biased region" description="Pro residues" evidence="2">
    <location>
        <begin position="202"/>
        <end position="228"/>
    </location>
</feature>
<organism evidence="4 5">
    <name type="scientific">Xylona heveae (strain CBS 132557 / TC161)</name>
    <dbReference type="NCBI Taxonomy" id="1328760"/>
    <lineage>
        <taxon>Eukaryota</taxon>
        <taxon>Fungi</taxon>
        <taxon>Dikarya</taxon>
        <taxon>Ascomycota</taxon>
        <taxon>Pezizomycotina</taxon>
        <taxon>Xylonomycetes</taxon>
        <taxon>Xylonales</taxon>
        <taxon>Xylonaceae</taxon>
        <taxon>Xylona</taxon>
    </lineage>
</organism>
<dbReference type="SMART" id="SM00674">
    <property type="entry name" value="CENPB"/>
    <property type="match status" value="1"/>
</dbReference>
<dbReference type="RefSeq" id="XP_018185126.1">
    <property type="nucleotide sequence ID" value="XM_018333374.1"/>
</dbReference>
<dbReference type="Gene3D" id="1.10.10.60">
    <property type="entry name" value="Homeodomain-like"/>
    <property type="match status" value="2"/>
</dbReference>
<dbReference type="InterPro" id="IPR041188">
    <property type="entry name" value="HTH_ABP1_N"/>
</dbReference>
<dbReference type="InParanoid" id="A0A164ZV69"/>
<dbReference type="GO" id="GO:0003677">
    <property type="term" value="F:DNA binding"/>
    <property type="evidence" value="ECO:0007669"/>
    <property type="project" value="UniProtKB-KW"/>
</dbReference>